<organism evidence="2 3">
    <name type="scientific">Zingiber officinale</name>
    <name type="common">Ginger</name>
    <name type="synonym">Amomum zingiber</name>
    <dbReference type="NCBI Taxonomy" id="94328"/>
    <lineage>
        <taxon>Eukaryota</taxon>
        <taxon>Viridiplantae</taxon>
        <taxon>Streptophyta</taxon>
        <taxon>Embryophyta</taxon>
        <taxon>Tracheophyta</taxon>
        <taxon>Spermatophyta</taxon>
        <taxon>Magnoliopsida</taxon>
        <taxon>Liliopsida</taxon>
        <taxon>Zingiberales</taxon>
        <taxon>Zingiberaceae</taxon>
        <taxon>Zingiber</taxon>
    </lineage>
</organism>
<keyword evidence="3" id="KW-1185">Reference proteome</keyword>
<accession>A0A8J5G1V2</accession>
<sequence>MYSRLVLELSGCAYEFEVWIPEAYNFEIAGHLFSVVGLTFVLVASHSCYMIVYVLTGFLHGIS</sequence>
<protein>
    <submittedName>
        <fullName evidence="2">Uncharacterized protein</fullName>
    </submittedName>
</protein>
<name>A0A8J5G1V2_ZINOF</name>
<feature type="transmembrane region" description="Helical" evidence="1">
    <location>
        <begin position="28"/>
        <end position="55"/>
    </location>
</feature>
<keyword evidence="1" id="KW-0812">Transmembrane</keyword>
<keyword evidence="1" id="KW-1133">Transmembrane helix</keyword>
<evidence type="ECO:0000256" key="1">
    <source>
        <dbReference type="SAM" id="Phobius"/>
    </source>
</evidence>
<evidence type="ECO:0000313" key="2">
    <source>
        <dbReference type="EMBL" id="KAG6498016.1"/>
    </source>
</evidence>
<comment type="caution">
    <text evidence="2">The sequence shown here is derived from an EMBL/GenBank/DDBJ whole genome shotgun (WGS) entry which is preliminary data.</text>
</comment>
<gene>
    <name evidence="2" type="ORF">ZIOFF_045922</name>
</gene>
<proteinExistence type="predicted"/>
<dbReference type="AlphaFoldDB" id="A0A8J5G1V2"/>
<reference evidence="2 3" key="1">
    <citation type="submission" date="2020-08" db="EMBL/GenBank/DDBJ databases">
        <title>Plant Genome Project.</title>
        <authorList>
            <person name="Zhang R.-G."/>
        </authorList>
    </citation>
    <scope>NUCLEOTIDE SEQUENCE [LARGE SCALE GENOMIC DNA]</scope>
    <source>
        <tissue evidence="2">Rhizome</tissue>
    </source>
</reference>
<dbReference type="Proteomes" id="UP000734854">
    <property type="component" value="Unassembled WGS sequence"/>
</dbReference>
<dbReference type="EMBL" id="JACMSC010000012">
    <property type="protein sequence ID" value="KAG6498016.1"/>
    <property type="molecule type" value="Genomic_DNA"/>
</dbReference>
<evidence type="ECO:0000313" key="3">
    <source>
        <dbReference type="Proteomes" id="UP000734854"/>
    </source>
</evidence>
<keyword evidence="1" id="KW-0472">Membrane</keyword>